<gene>
    <name evidence="1" type="ORF">M8T91_17665</name>
</gene>
<organism evidence="1 2">
    <name type="scientific">Microbulbifer spongiae</name>
    <dbReference type="NCBI Taxonomy" id="2944933"/>
    <lineage>
        <taxon>Bacteria</taxon>
        <taxon>Pseudomonadati</taxon>
        <taxon>Pseudomonadota</taxon>
        <taxon>Gammaproteobacteria</taxon>
        <taxon>Cellvibrionales</taxon>
        <taxon>Microbulbiferaceae</taxon>
        <taxon>Microbulbifer</taxon>
    </lineage>
</organism>
<evidence type="ECO:0000313" key="2">
    <source>
        <dbReference type="Proteomes" id="UP001321520"/>
    </source>
</evidence>
<sequence length="111" mass="12629">MKRYILSALIVFTLFACGLEERPSYKIYVNTLPEQGPVLQYDPESGLTNLAQVKAGLQERDLDKFNRSLDWYGTESHFGIERIDGKTARELVDLVNCLKKNEPNQQGATCF</sequence>
<dbReference type="EMBL" id="CP098023">
    <property type="protein sequence ID" value="WKD49694.1"/>
    <property type="molecule type" value="Genomic_DNA"/>
</dbReference>
<keyword evidence="2" id="KW-1185">Reference proteome</keyword>
<name>A0ABY9EDT9_9GAMM</name>
<proteinExistence type="predicted"/>
<reference evidence="1 2" key="1">
    <citation type="submission" date="2022-05" db="EMBL/GenBank/DDBJ databases">
        <title>Microbulbifer sp. nov., isolated from sponge.</title>
        <authorList>
            <person name="Gao L."/>
        </authorList>
    </citation>
    <scope>NUCLEOTIDE SEQUENCE [LARGE SCALE GENOMIC DNA]</scope>
    <source>
        <strain evidence="1 2">MI-G</strain>
    </source>
</reference>
<dbReference type="RefSeq" id="WP_301415546.1">
    <property type="nucleotide sequence ID" value="NZ_CP098023.1"/>
</dbReference>
<accession>A0ABY9EDT9</accession>
<dbReference type="PROSITE" id="PS51257">
    <property type="entry name" value="PROKAR_LIPOPROTEIN"/>
    <property type="match status" value="1"/>
</dbReference>
<evidence type="ECO:0000313" key="1">
    <source>
        <dbReference type="EMBL" id="WKD49694.1"/>
    </source>
</evidence>
<evidence type="ECO:0008006" key="3">
    <source>
        <dbReference type="Google" id="ProtNLM"/>
    </source>
</evidence>
<dbReference type="Proteomes" id="UP001321520">
    <property type="component" value="Chromosome"/>
</dbReference>
<protein>
    <recommendedName>
        <fullName evidence="3">DUF4136 domain-containing protein</fullName>
    </recommendedName>
</protein>